<dbReference type="PANTHER" id="PTHR43763">
    <property type="entry name" value="XAA-PRO AMINOPEPTIDASE 1"/>
    <property type="match status" value="1"/>
</dbReference>
<dbReference type="PANTHER" id="PTHR43763:SF6">
    <property type="entry name" value="XAA-PRO AMINOPEPTIDASE 1"/>
    <property type="match status" value="1"/>
</dbReference>
<keyword evidence="7" id="KW-0645">Protease</keyword>
<sequence>MMGVIQERLCALRALMKEQGMDAYLVPTADFHESEYVGEHFKCREYITGFTGSAGTAVVTMDEACLWVDGRYFVQASHELEGTSVTMMKMGREGVPDVEEYLEQTLPSKGCLGFDGRVVNAAAGLNLEDVLEDKNVRISYGLDLIGSIWDHRPELSAKSAWVLAQQYAGKCSEDKIQDVREAMKKAHASVHVLTSMDDIAWLLNIRGGDIRHNPVVLSYVVVTMEQLYLFVNEEVLEHRAYPYMDNGEDITTRQYLEDIGVTVLPYDQLYDMVEGFRNEKVLLEKSRVNYAIYRLLDSSNKIIDRMNPTALMKSVKNDVEIENERNAHIKDGVAVTKFIYWLKKNIGRIPMDEISVSDYLEKLRMEQEGCIGLSFSTISAYGEHGAMCHYSATEETNIPLEPKGLYLVDSGGQYYEGTTDITRTIALGPVTDEEKEHFTLVLMSMLRLGAVKFLHGCRGLSIDYVAREPLWSRGLNFEHGTGHGVSYLSNCHERPNGIRFKMVPERQDNGVLEPGMITSDEPGLYIEGSHGIRTENLTVCVKDEKNEYGQFLKFEFLTFAPIDLEVVDKTLMTERDVELLNEYHRQVYEKIGPHLNEDERAWLKDVTAAI</sequence>
<evidence type="ECO:0000313" key="8">
    <source>
        <dbReference type="Proteomes" id="UP001549200"/>
    </source>
</evidence>
<evidence type="ECO:0000313" key="7">
    <source>
        <dbReference type="EMBL" id="MET3573240.1"/>
    </source>
</evidence>
<feature type="domain" description="Creatinase N-terminal" evidence="5">
    <location>
        <begin position="8"/>
        <end position="135"/>
    </location>
</feature>
<evidence type="ECO:0000256" key="1">
    <source>
        <dbReference type="ARBA" id="ARBA00008766"/>
    </source>
</evidence>
<comment type="similarity">
    <text evidence="1">Belongs to the peptidase M24B family.</text>
</comment>
<dbReference type="GO" id="GO:0004177">
    <property type="term" value="F:aminopeptidase activity"/>
    <property type="evidence" value="ECO:0007669"/>
    <property type="project" value="UniProtKB-KW"/>
</dbReference>
<dbReference type="SUPFAM" id="SSF55920">
    <property type="entry name" value="Creatinase/aminopeptidase"/>
    <property type="match status" value="1"/>
</dbReference>
<keyword evidence="2" id="KW-0479">Metal-binding</keyword>
<feature type="domain" description="Peptidase M24" evidence="4">
    <location>
        <begin position="325"/>
        <end position="539"/>
    </location>
</feature>
<dbReference type="CDD" id="cd01085">
    <property type="entry name" value="APP"/>
    <property type="match status" value="1"/>
</dbReference>
<dbReference type="Pfam" id="PF16188">
    <property type="entry name" value="Peptidase_M24_C"/>
    <property type="match status" value="1"/>
</dbReference>
<dbReference type="InterPro" id="IPR032416">
    <property type="entry name" value="Peptidase_M24_C"/>
</dbReference>
<dbReference type="InterPro" id="IPR000994">
    <property type="entry name" value="Pept_M24"/>
</dbReference>
<dbReference type="Proteomes" id="UP001549200">
    <property type="component" value="Unassembled WGS sequence"/>
</dbReference>
<dbReference type="EMBL" id="JBEPLZ010000027">
    <property type="protein sequence ID" value="MET3573240.1"/>
    <property type="molecule type" value="Genomic_DNA"/>
</dbReference>
<gene>
    <name evidence="7" type="ORF">ABID13_004900</name>
</gene>
<evidence type="ECO:0000259" key="5">
    <source>
        <dbReference type="Pfam" id="PF01321"/>
    </source>
</evidence>
<evidence type="ECO:0000256" key="3">
    <source>
        <dbReference type="ARBA" id="ARBA00022801"/>
    </source>
</evidence>
<dbReference type="EC" id="3.4.11.9" evidence="7"/>
<evidence type="ECO:0000256" key="2">
    <source>
        <dbReference type="ARBA" id="ARBA00022723"/>
    </source>
</evidence>
<accession>A0ABV2G4P7</accession>
<comment type="caution">
    <text evidence="7">The sequence shown here is derived from an EMBL/GenBank/DDBJ whole genome shotgun (WGS) entry which is preliminary data.</text>
</comment>
<reference evidence="7 8" key="1">
    <citation type="submission" date="2024-06" db="EMBL/GenBank/DDBJ databases">
        <title>Genomic Encyclopedia of Type Strains, Phase IV (KMG-IV): sequencing the most valuable type-strain genomes for metagenomic binning, comparative biology and taxonomic classification.</title>
        <authorList>
            <person name="Goeker M."/>
        </authorList>
    </citation>
    <scope>NUCLEOTIDE SEQUENCE [LARGE SCALE GENOMIC DNA]</scope>
    <source>
        <strain evidence="7 8">DSM 19261</strain>
    </source>
</reference>
<dbReference type="InterPro" id="IPR050422">
    <property type="entry name" value="X-Pro_aminopeptidase_P"/>
</dbReference>
<keyword evidence="8" id="KW-1185">Reference proteome</keyword>
<dbReference type="SUPFAM" id="SSF53092">
    <property type="entry name" value="Creatinase/prolidase N-terminal domain"/>
    <property type="match status" value="2"/>
</dbReference>
<feature type="domain" description="Peptidase M24 C-terminal" evidence="6">
    <location>
        <begin position="550"/>
        <end position="610"/>
    </location>
</feature>
<dbReference type="Gene3D" id="3.90.230.10">
    <property type="entry name" value="Creatinase/methionine aminopeptidase superfamily"/>
    <property type="match status" value="1"/>
</dbReference>
<dbReference type="Pfam" id="PF16189">
    <property type="entry name" value="Creatinase_N_2"/>
    <property type="match status" value="1"/>
</dbReference>
<keyword evidence="3 7" id="KW-0378">Hydrolase</keyword>
<organism evidence="7 8">
    <name type="scientific">Enterocloster citroniae</name>
    <dbReference type="NCBI Taxonomy" id="358743"/>
    <lineage>
        <taxon>Bacteria</taxon>
        <taxon>Bacillati</taxon>
        <taxon>Bacillota</taxon>
        <taxon>Clostridia</taxon>
        <taxon>Lachnospirales</taxon>
        <taxon>Lachnospiraceae</taxon>
        <taxon>Enterocloster</taxon>
    </lineage>
</organism>
<name>A0ABV2G4P7_9FIRM</name>
<dbReference type="Pfam" id="PF01321">
    <property type="entry name" value="Creatinase_N"/>
    <property type="match status" value="1"/>
</dbReference>
<dbReference type="InterPro" id="IPR000587">
    <property type="entry name" value="Creatinase_N"/>
</dbReference>
<proteinExistence type="inferred from homology"/>
<evidence type="ECO:0000259" key="6">
    <source>
        <dbReference type="Pfam" id="PF16188"/>
    </source>
</evidence>
<dbReference type="InterPro" id="IPR033740">
    <property type="entry name" value="Pept_M24B"/>
</dbReference>
<dbReference type="Pfam" id="PF00557">
    <property type="entry name" value="Peptidase_M24"/>
    <property type="match status" value="1"/>
</dbReference>
<dbReference type="Gene3D" id="3.40.350.10">
    <property type="entry name" value="Creatinase/prolidase N-terminal domain"/>
    <property type="match status" value="2"/>
</dbReference>
<evidence type="ECO:0000259" key="4">
    <source>
        <dbReference type="Pfam" id="PF00557"/>
    </source>
</evidence>
<keyword evidence="7" id="KW-0031">Aminopeptidase</keyword>
<dbReference type="InterPro" id="IPR029149">
    <property type="entry name" value="Creatin/AminoP/Spt16_N"/>
</dbReference>
<dbReference type="InterPro" id="IPR036005">
    <property type="entry name" value="Creatinase/aminopeptidase-like"/>
</dbReference>
<protein>
    <submittedName>
        <fullName evidence="7">Xaa-Pro aminopeptidase</fullName>
        <ecNumber evidence="7">3.4.11.9</ecNumber>
    </submittedName>
</protein>